<comment type="similarity">
    <text evidence="1">Belongs to the TRAFAC class TrmE-Era-EngA-EngB-Septin-like GTPase superfamily. AIG1/Toc34/Toc159-like paraseptin GTPase family. IAN subfamily.</text>
</comment>
<evidence type="ECO:0000313" key="6">
    <source>
        <dbReference type="Proteomes" id="UP000735302"/>
    </source>
</evidence>
<proteinExistence type="inferred from homology"/>
<dbReference type="PROSITE" id="PS51720">
    <property type="entry name" value="G_AIG1"/>
    <property type="match status" value="1"/>
</dbReference>
<reference evidence="5 6" key="1">
    <citation type="journal article" date="2021" name="Elife">
        <title>Chloroplast acquisition without the gene transfer in kleptoplastic sea slugs, Plakobranchus ocellatus.</title>
        <authorList>
            <person name="Maeda T."/>
            <person name="Takahashi S."/>
            <person name="Yoshida T."/>
            <person name="Shimamura S."/>
            <person name="Takaki Y."/>
            <person name="Nagai Y."/>
            <person name="Toyoda A."/>
            <person name="Suzuki Y."/>
            <person name="Arimoto A."/>
            <person name="Ishii H."/>
            <person name="Satoh N."/>
            <person name="Nishiyama T."/>
            <person name="Hasebe M."/>
            <person name="Maruyama T."/>
            <person name="Minagawa J."/>
            <person name="Obokata J."/>
            <person name="Shigenobu S."/>
        </authorList>
    </citation>
    <scope>NUCLEOTIDE SEQUENCE [LARGE SCALE GENOMIC DNA]</scope>
</reference>
<dbReference type="InterPro" id="IPR027417">
    <property type="entry name" value="P-loop_NTPase"/>
</dbReference>
<feature type="domain" description="AIG1-type G" evidence="4">
    <location>
        <begin position="6"/>
        <end position="226"/>
    </location>
</feature>
<keyword evidence="3" id="KW-0342">GTP-binding</keyword>
<name>A0AAV4AT25_9GAST</name>
<evidence type="ECO:0000256" key="2">
    <source>
        <dbReference type="ARBA" id="ARBA00022741"/>
    </source>
</evidence>
<evidence type="ECO:0000256" key="3">
    <source>
        <dbReference type="ARBA" id="ARBA00023134"/>
    </source>
</evidence>
<dbReference type="EMBL" id="BLXT01004116">
    <property type="protein sequence ID" value="GFO09718.1"/>
    <property type="molecule type" value="Genomic_DNA"/>
</dbReference>
<gene>
    <name evidence="5" type="ORF">PoB_003622300</name>
</gene>
<organism evidence="5 6">
    <name type="scientific">Plakobranchus ocellatus</name>
    <dbReference type="NCBI Taxonomy" id="259542"/>
    <lineage>
        <taxon>Eukaryota</taxon>
        <taxon>Metazoa</taxon>
        <taxon>Spiralia</taxon>
        <taxon>Lophotrochozoa</taxon>
        <taxon>Mollusca</taxon>
        <taxon>Gastropoda</taxon>
        <taxon>Heterobranchia</taxon>
        <taxon>Euthyneura</taxon>
        <taxon>Panpulmonata</taxon>
        <taxon>Sacoglossa</taxon>
        <taxon>Placobranchoidea</taxon>
        <taxon>Plakobranchidae</taxon>
        <taxon>Plakobranchus</taxon>
    </lineage>
</organism>
<dbReference type="InterPro" id="IPR006703">
    <property type="entry name" value="G_AIG1"/>
</dbReference>
<dbReference type="PANTHER" id="PTHR10903:SF170">
    <property type="entry name" value="GTPASE IMAP FAMILY MEMBER 7"/>
    <property type="match status" value="1"/>
</dbReference>
<evidence type="ECO:0000256" key="1">
    <source>
        <dbReference type="ARBA" id="ARBA00008535"/>
    </source>
</evidence>
<evidence type="ECO:0000259" key="4">
    <source>
        <dbReference type="PROSITE" id="PS51720"/>
    </source>
</evidence>
<dbReference type="SUPFAM" id="SSF52540">
    <property type="entry name" value="P-loop containing nucleoside triphosphate hydrolases"/>
    <property type="match status" value="1"/>
</dbReference>
<dbReference type="Proteomes" id="UP000735302">
    <property type="component" value="Unassembled WGS sequence"/>
</dbReference>
<comment type="caution">
    <text evidence="5">The sequence shown here is derived from an EMBL/GenBank/DDBJ whole genome shotgun (WGS) entry which is preliminary data.</text>
</comment>
<protein>
    <submittedName>
        <fullName evidence="5">GTPase imap family member 6</fullName>
    </submittedName>
</protein>
<dbReference type="Gene3D" id="3.40.50.300">
    <property type="entry name" value="P-loop containing nucleotide triphosphate hydrolases"/>
    <property type="match status" value="1"/>
</dbReference>
<keyword evidence="6" id="KW-1185">Reference proteome</keyword>
<evidence type="ECO:0000313" key="5">
    <source>
        <dbReference type="EMBL" id="GFO09718.1"/>
    </source>
</evidence>
<dbReference type="PANTHER" id="PTHR10903">
    <property type="entry name" value="GTPASE, IMAP FAMILY MEMBER-RELATED"/>
    <property type="match status" value="1"/>
</dbReference>
<keyword evidence="2" id="KW-0547">Nucleotide-binding</keyword>
<dbReference type="AlphaFoldDB" id="A0AAV4AT25"/>
<dbReference type="GO" id="GO:0005525">
    <property type="term" value="F:GTP binding"/>
    <property type="evidence" value="ECO:0007669"/>
    <property type="project" value="UniProtKB-KW"/>
</dbReference>
<sequence length="252" mass="28014">MSISQPETIFIHLLGKTGTGKSSTGNTLLGRKAFATKSSLSAVTKTIQREQGTLGSRLIEVVDGPGVVDLDTGLSLDAFQMFQDVIEANLDAAHVFLIVCGYGERFTEEDQAVINHLRKTYGQRVLKEHGVVVLTCGDNFVRDAEDENLTFSQWCEKQTGAFAKLQAWCEKRVLSVDNYAKDGKFRDALGAEIDKLDHEGMKRRSLVANVSSCNPIVENESPTESESILTVVLSPLVWAYNGVNRLWHWYWQ</sequence>
<dbReference type="Pfam" id="PF04548">
    <property type="entry name" value="AIG1"/>
    <property type="match status" value="1"/>
</dbReference>
<accession>A0AAV4AT25</accession>
<dbReference type="InterPro" id="IPR045058">
    <property type="entry name" value="GIMA/IAN/Toc"/>
</dbReference>